<dbReference type="Pfam" id="PF01923">
    <property type="entry name" value="Cob_adeno_trans"/>
    <property type="match status" value="1"/>
</dbReference>
<evidence type="ECO:0000256" key="1">
    <source>
        <dbReference type="ARBA" id="ARBA00007487"/>
    </source>
</evidence>
<evidence type="ECO:0000313" key="8">
    <source>
        <dbReference type="EMBL" id="QOV91948.1"/>
    </source>
</evidence>
<feature type="domain" description="Cobalamin adenosyltransferase-like" evidence="7">
    <location>
        <begin position="3"/>
        <end position="172"/>
    </location>
</feature>
<dbReference type="AlphaFoldDB" id="A0A7M2X2H1"/>
<comment type="catalytic activity">
    <reaction evidence="6">
        <text>2 cob(II)alamin + reduced [electron-transfer flavoprotein] + 2 ATP = 2 adenosylcob(III)alamin + 2 triphosphate + oxidized [electron-transfer flavoprotein] + 3 H(+)</text>
        <dbReference type="Rhea" id="RHEA:28671"/>
        <dbReference type="Rhea" id="RHEA-COMP:10685"/>
        <dbReference type="Rhea" id="RHEA-COMP:10686"/>
        <dbReference type="ChEBI" id="CHEBI:15378"/>
        <dbReference type="ChEBI" id="CHEBI:16304"/>
        <dbReference type="ChEBI" id="CHEBI:18036"/>
        <dbReference type="ChEBI" id="CHEBI:18408"/>
        <dbReference type="ChEBI" id="CHEBI:30616"/>
        <dbReference type="ChEBI" id="CHEBI:57692"/>
        <dbReference type="ChEBI" id="CHEBI:58307"/>
        <dbReference type="EC" id="2.5.1.17"/>
    </reaction>
</comment>
<evidence type="ECO:0000256" key="6">
    <source>
        <dbReference type="RuleBase" id="RU366026"/>
    </source>
</evidence>
<name>A0A7M2X2H1_9BACT</name>
<dbReference type="EMBL" id="CP063458">
    <property type="protein sequence ID" value="QOV91948.1"/>
    <property type="molecule type" value="Genomic_DNA"/>
</dbReference>
<evidence type="ECO:0000256" key="4">
    <source>
        <dbReference type="ARBA" id="ARBA00022741"/>
    </source>
</evidence>
<dbReference type="EC" id="2.5.1.17" evidence="6"/>
<keyword evidence="4 6" id="KW-0547">Nucleotide-binding</keyword>
<gene>
    <name evidence="8" type="ORF">IPV69_11580</name>
</gene>
<dbReference type="GO" id="GO:0009236">
    <property type="term" value="P:cobalamin biosynthetic process"/>
    <property type="evidence" value="ECO:0007669"/>
    <property type="project" value="UniProtKB-UniRule"/>
</dbReference>
<evidence type="ECO:0000256" key="3">
    <source>
        <dbReference type="ARBA" id="ARBA00022679"/>
    </source>
</evidence>
<evidence type="ECO:0000259" key="7">
    <source>
        <dbReference type="Pfam" id="PF01923"/>
    </source>
</evidence>
<dbReference type="NCBIfam" id="TIGR00636">
    <property type="entry name" value="PduO_Nterm"/>
    <property type="match status" value="1"/>
</dbReference>
<accession>A0A7M2X2H1</accession>
<keyword evidence="3 6" id="KW-0808">Transferase</keyword>
<dbReference type="PANTHER" id="PTHR12213">
    <property type="entry name" value="CORRINOID ADENOSYLTRANSFERASE"/>
    <property type="match status" value="1"/>
</dbReference>
<evidence type="ECO:0000313" key="9">
    <source>
        <dbReference type="Proteomes" id="UP000593765"/>
    </source>
</evidence>
<dbReference type="Proteomes" id="UP000593765">
    <property type="component" value="Chromosome"/>
</dbReference>
<dbReference type="Gene3D" id="1.20.1200.10">
    <property type="entry name" value="Cobalamin adenosyltransferase-like"/>
    <property type="match status" value="1"/>
</dbReference>
<dbReference type="FunFam" id="1.20.1200.10:FF:000001">
    <property type="entry name" value="Cob(I)yrinic acid a,c-diamide adenosyltransferase"/>
    <property type="match status" value="1"/>
</dbReference>
<dbReference type="KEGG" id="hbs:IPV69_11580"/>
<reference evidence="8 9" key="1">
    <citation type="submission" date="2020-10" db="EMBL/GenBank/DDBJ databases">
        <title>Wide distribution of Phycisphaera-like planctomycetes from WD2101 soil group in peatlands and genome analysis of the first cultivated representative.</title>
        <authorList>
            <person name="Dedysh S.N."/>
            <person name="Beletsky A.V."/>
            <person name="Ivanova A."/>
            <person name="Kulichevskaya I.S."/>
            <person name="Suzina N.E."/>
            <person name="Philippov D.A."/>
            <person name="Rakitin A.L."/>
            <person name="Mardanov A.V."/>
            <person name="Ravin N.V."/>
        </authorList>
    </citation>
    <scope>NUCLEOTIDE SEQUENCE [LARGE SCALE GENOMIC DNA]</scope>
    <source>
        <strain evidence="8 9">M1803</strain>
    </source>
</reference>
<comment type="pathway">
    <text evidence="6">Cofactor biosynthesis; adenosylcobalamin biosynthesis; adenosylcobalamin from cob(II)yrinate a,c-diamide: step 2/7.</text>
</comment>
<keyword evidence="9" id="KW-1185">Reference proteome</keyword>
<dbReference type="UniPathway" id="UPA00148">
    <property type="reaction ID" value="UER00233"/>
</dbReference>
<evidence type="ECO:0000256" key="2">
    <source>
        <dbReference type="ARBA" id="ARBA00011233"/>
    </source>
</evidence>
<dbReference type="SUPFAM" id="SSF89028">
    <property type="entry name" value="Cobalamin adenosyltransferase-like"/>
    <property type="match status" value="1"/>
</dbReference>
<comment type="subunit">
    <text evidence="2">Homotrimer.</text>
</comment>
<dbReference type="PANTHER" id="PTHR12213:SF0">
    <property type="entry name" value="CORRINOID ADENOSYLTRANSFERASE MMAB"/>
    <property type="match status" value="1"/>
</dbReference>
<organism evidence="8 9">
    <name type="scientific">Humisphaera borealis</name>
    <dbReference type="NCBI Taxonomy" id="2807512"/>
    <lineage>
        <taxon>Bacteria</taxon>
        <taxon>Pseudomonadati</taxon>
        <taxon>Planctomycetota</taxon>
        <taxon>Phycisphaerae</taxon>
        <taxon>Tepidisphaerales</taxon>
        <taxon>Tepidisphaeraceae</taxon>
        <taxon>Humisphaera</taxon>
    </lineage>
</organism>
<dbReference type="GO" id="GO:0008817">
    <property type="term" value="F:corrinoid adenosyltransferase activity"/>
    <property type="evidence" value="ECO:0007669"/>
    <property type="project" value="UniProtKB-UniRule"/>
</dbReference>
<dbReference type="InterPro" id="IPR029499">
    <property type="entry name" value="PduO-typ"/>
</dbReference>
<dbReference type="GO" id="GO:0005524">
    <property type="term" value="F:ATP binding"/>
    <property type="evidence" value="ECO:0007669"/>
    <property type="project" value="UniProtKB-UniRule"/>
</dbReference>
<dbReference type="RefSeq" id="WP_206295270.1">
    <property type="nucleotide sequence ID" value="NZ_CP063458.1"/>
</dbReference>
<sequence>MKIYTKTGDDGTTGLLGGSRVRKCDARIECYGTVDELNASIGLALVAIESTPQLADRVEPLRQVQYDLFNVGSHLASPDDSPYKANLPVLDDTMINRLEMQIDAGETELPPLRNFILPGGTEASARLHLARTICRRAERLLVDFSLDRPVPEVVLTYVNRLSDWLFVQARLCNHRVGVADVPWRSR</sequence>
<dbReference type="InterPro" id="IPR016030">
    <property type="entry name" value="CblAdoTrfase-like"/>
</dbReference>
<evidence type="ECO:0000256" key="5">
    <source>
        <dbReference type="ARBA" id="ARBA00022840"/>
    </source>
</evidence>
<protein>
    <recommendedName>
        <fullName evidence="6">Corrinoid adenosyltransferase</fullName>
        <ecNumber evidence="6">2.5.1.17</ecNumber>
    </recommendedName>
    <alternativeName>
        <fullName evidence="6">Cob(II)alamin adenosyltransferase</fullName>
    </alternativeName>
    <alternativeName>
        <fullName evidence="6">Cob(II)yrinic acid a,c-diamide adenosyltransferase</fullName>
    </alternativeName>
    <alternativeName>
        <fullName evidence="6">Cobinamide/cobalamin adenosyltransferase</fullName>
    </alternativeName>
</protein>
<comment type="catalytic activity">
    <reaction evidence="6">
        <text>2 cob(II)yrinate a,c diamide + reduced [electron-transfer flavoprotein] + 2 ATP = 2 adenosylcob(III)yrinate a,c-diamide + 2 triphosphate + oxidized [electron-transfer flavoprotein] + 3 H(+)</text>
        <dbReference type="Rhea" id="RHEA:11528"/>
        <dbReference type="Rhea" id="RHEA-COMP:10685"/>
        <dbReference type="Rhea" id="RHEA-COMP:10686"/>
        <dbReference type="ChEBI" id="CHEBI:15378"/>
        <dbReference type="ChEBI" id="CHEBI:18036"/>
        <dbReference type="ChEBI" id="CHEBI:30616"/>
        <dbReference type="ChEBI" id="CHEBI:57692"/>
        <dbReference type="ChEBI" id="CHEBI:58307"/>
        <dbReference type="ChEBI" id="CHEBI:58503"/>
        <dbReference type="ChEBI" id="CHEBI:58537"/>
        <dbReference type="EC" id="2.5.1.17"/>
    </reaction>
</comment>
<comment type="similarity">
    <text evidence="1 6">Belongs to the Cob(I)alamin adenosyltransferase family.</text>
</comment>
<keyword evidence="5 6" id="KW-0067">ATP-binding</keyword>
<keyword evidence="6" id="KW-0169">Cobalamin biosynthesis</keyword>
<proteinExistence type="inferred from homology"/>
<dbReference type="InterPro" id="IPR036451">
    <property type="entry name" value="CblAdoTrfase-like_sf"/>
</dbReference>